<gene>
    <name evidence="1" type="ORF">L9G74_20450</name>
</gene>
<dbReference type="Proteomes" id="UP001201549">
    <property type="component" value="Unassembled WGS sequence"/>
</dbReference>
<evidence type="ECO:0000313" key="1">
    <source>
        <dbReference type="EMBL" id="MCS4558793.1"/>
    </source>
</evidence>
<protein>
    <submittedName>
        <fullName evidence="1">Uncharacterized protein</fullName>
    </submittedName>
</protein>
<keyword evidence="2" id="KW-1185">Reference proteome</keyword>
<dbReference type="EMBL" id="JAKOGG010000216">
    <property type="protein sequence ID" value="MCS4558793.1"/>
    <property type="molecule type" value="Genomic_DNA"/>
</dbReference>
<accession>A0ABT2FR22</accession>
<evidence type="ECO:0000313" key="2">
    <source>
        <dbReference type="Proteomes" id="UP001201549"/>
    </source>
</evidence>
<feature type="non-terminal residue" evidence="1">
    <location>
        <position position="1"/>
    </location>
</feature>
<sequence length="63" mass="6753">QAIGNGLLLLSVSTLEDGFYHLVLSSREKSISRVGMKIRPYHTTGGLKSVTMDGLLMILGYGG</sequence>
<name>A0ABT2FR22_9GAMM</name>
<proteinExistence type="predicted"/>
<comment type="caution">
    <text evidence="1">The sequence shown here is derived from an EMBL/GenBank/DDBJ whole genome shotgun (WGS) entry which is preliminary data.</text>
</comment>
<organism evidence="1 2">
    <name type="scientific">Shewanella electrica</name>
    <dbReference type="NCBI Taxonomy" id="515560"/>
    <lineage>
        <taxon>Bacteria</taxon>
        <taxon>Pseudomonadati</taxon>
        <taxon>Pseudomonadota</taxon>
        <taxon>Gammaproteobacteria</taxon>
        <taxon>Alteromonadales</taxon>
        <taxon>Shewanellaceae</taxon>
        <taxon>Shewanella</taxon>
    </lineage>
</organism>
<reference evidence="2" key="1">
    <citation type="submission" date="2023-07" db="EMBL/GenBank/DDBJ databases">
        <title>Shewanella mangrovi sp. nov., an acetaldehyde- degrading bacterium isolated from mangrove sediment.</title>
        <authorList>
            <person name="Liu Y."/>
        </authorList>
    </citation>
    <scope>NUCLEOTIDE SEQUENCE [LARGE SCALE GENOMIC DNA]</scope>
    <source>
        <strain evidence="2">C32</strain>
    </source>
</reference>